<dbReference type="Proteomes" id="UP001620461">
    <property type="component" value="Unassembled WGS sequence"/>
</dbReference>
<reference evidence="3 4" key="1">
    <citation type="submission" date="2020-10" db="EMBL/GenBank/DDBJ databases">
        <title>Phylogeny of dyella-like bacteria.</title>
        <authorList>
            <person name="Fu J."/>
        </authorList>
    </citation>
    <scope>NUCLEOTIDE SEQUENCE [LARGE SCALE GENOMIC DNA]</scope>
    <source>
        <strain evidence="3 4">JP1</strain>
    </source>
</reference>
<dbReference type="RefSeq" id="WP_404545150.1">
    <property type="nucleotide sequence ID" value="NZ_JADIKJ010000002.1"/>
</dbReference>
<name>A0ABW8JE67_9GAMM</name>
<proteinExistence type="predicted"/>
<comment type="caution">
    <text evidence="3">The sequence shown here is derived from an EMBL/GenBank/DDBJ whole genome shotgun (WGS) entry which is preliminary data.</text>
</comment>
<feature type="region of interest" description="Disordered" evidence="1">
    <location>
        <begin position="38"/>
        <end position="81"/>
    </location>
</feature>
<protein>
    <submittedName>
        <fullName evidence="3">Uncharacterized protein</fullName>
    </submittedName>
</protein>
<gene>
    <name evidence="3" type="ORF">ISP15_03510</name>
</gene>
<dbReference type="EMBL" id="JADIKJ010000002">
    <property type="protein sequence ID" value="MFK2899389.1"/>
    <property type="molecule type" value="Genomic_DNA"/>
</dbReference>
<evidence type="ECO:0000313" key="3">
    <source>
        <dbReference type="EMBL" id="MFK2899389.1"/>
    </source>
</evidence>
<evidence type="ECO:0000313" key="4">
    <source>
        <dbReference type="Proteomes" id="UP001620461"/>
    </source>
</evidence>
<feature type="signal peptide" evidence="2">
    <location>
        <begin position="1"/>
        <end position="20"/>
    </location>
</feature>
<keyword evidence="4" id="KW-1185">Reference proteome</keyword>
<feature type="compositionally biased region" description="Polar residues" evidence="1">
    <location>
        <begin position="38"/>
        <end position="61"/>
    </location>
</feature>
<keyword evidence="2" id="KW-0732">Signal</keyword>
<feature type="chain" id="PRO_5045970524" evidence="2">
    <location>
        <begin position="21"/>
        <end position="159"/>
    </location>
</feature>
<organism evidence="3 4">
    <name type="scientific">Dyella jejuensis</name>
    <dbReference type="NCBI Taxonomy" id="1432009"/>
    <lineage>
        <taxon>Bacteria</taxon>
        <taxon>Pseudomonadati</taxon>
        <taxon>Pseudomonadota</taxon>
        <taxon>Gammaproteobacteria</taxon>
        <taxon>Lysobacterales</taxon>
        <taxon>Rhodanobacteraceae</taxon>
        <taxon>Dyella</taxon>
    </lineage>
</organism>
<evidence type="ECO:0000256" key="2">
    <source>
        <dbReference type="SAM" id="SignalP"/>
    </source>
</evidence>
<sequence length="159" mass="15782">MNRRAITALATSLLATAAWAQTAGQPLNLKLPANGNYSATSASAAQPAHSSTSVPNPSAVTINGARPATGPAPGVYYGDTSGARGNAETASTACDDSTYNKPQVHGDVGMGVVSGSHIGTGTYNSGDVSVTQNMGSCDHPTGSMGISIGVSRFGGFNGH</sequence>
<evidence type="ECO:0000256" key="1">
    <source>
        <dbReference type="SAM" id="MobiDB-lite"/>
    </source>
</evidence>
<accession>A0ABW8JE67</accession>